<keyword evidence="4" id="KW-1185">Reference proteome</keyword>
<evidence type="ECO:0000256" key="1">
    <source>
        <dbReference type="SAM" id="MobiDB-lite"/>
    </source>
</evidence>
<evidence type="ECO:0000313" key="3">
    <source>
        <dbReference type="EMBL" id="RIY31949.1"/>
    </source>
</evidence>
<feature type="domain" description="YobI-like P-loop NTPase" evidence="2">
    <location>
        <begin position="197"/>
        <end position="295"/>
    </location>
</feature>
<feature type="compositionally biased region" description="Basic and acidic residues" evidence="1">
    <location>
        <begin position="15"/>
        <end position="42"/>
    </location>
</feature>
<accession>A0A3A1Y3S4</accession>
<proteinExistence type="predicted"/>
<dbReference type="Proteomes" id="UP000265691">
    <property type="component" value="Unassembled WGS sequence"/>
</dbReference>
<reference evidence="3 4" key="1">
    <citation type="submission" date="2017-08" db="EMBL/GenBank/DDBJ databases">
        <title>Reclassification of Bisgaard taxon 37 and 44.</title>
        <authorList>
            <person name="Christensen H."/>
        </authorList>
    </citation>
    <scope>NUCLEOTIDE SEQUENCE [LARGE SCALE GENOMIC DNA]</scope>
    <source>
        <strain evidence="3 4">B96_3</strain>
    </source>
</reference>
<dbReference type="AlphaFoldDB" id="A0A3A1Y3S4"/>
<evidence type="ECO:0000259" key="2">
    <source>
        <dbReference type="Pfam" id="PF20693"/>
    </source>
</evidence>
<feature type="compositionally biased region" description="Basic and acidic residues" evidence="1">
    <location>
        <begin position="82"/>
        <end position="159"/>
    </location>
</feature>
<dbReference type="EMBL" id="NRHC01000073">
    <property type="protein sequence ID" value="RIY31949.1"/>
    <property type="molecule type" value="Genomic_DNA"/>
</dbReference>
<dbReference type="InterPro" id="IPR048428">
    <property type="entry name" value="YobI-NTPase"/>
</dbReference>
<gene>
    <name evidence="3" type="ORF">CKF54_05780</name>
</gene>
<feature type="compositionally biased region" description="Basic and acidic residues" evidence="1">
    <location>
        <begin position="49"/>
        <end position="66"/>
    </location>
</feature>
<evidence type="ECO:0000313" key="4">
    <source>
        <dbReference type="Proteomes" id="UP000265691"/>
    </source>
</evidence>
<dbReference type="RefSeq" id="WP_119525418.1">
    <property type="nucleotide sequence ID" value="NZ_NRHC01000073.1"/>
</dbReference>
<sequence>MKTDRPNNESVADETSAKDEINKQAEDHKDNSAQDKVTEEKSTTAQNEGVEKEADVQDGAVEKEVTTQEVPEVKGASTQEGTEEKGASTQEHSEEKEAKDQEGTEEKGAKTQEGTAEKDTAAKEGAEEKDASAQETKKDGTTQDNPEGSKQKSDTEDQKAATTGSDAEMAPEKEVTRVKYHSLAPIDSIEPEKMEPYSHMLDEAFRDPTIKNIAVTGPYGSGKSSIWLSYLKNKSAGTKQSAKKNEVDKNELGKVITISFALFDEDNRHYGNEGNGGNGSESYLRTINRVERQIIIK</sequence>
<dbReference type="OrthoDB" id="1701659at2"/>
<organism evidence="3 4">
    <name type="scientific">Psittacicella hinzii</name>
    <dbReference type="NCBI Taxonomy" id="2028575"/>
    <lineage>
        <taxon>Bacteria</taxon>
        <taxon>Pseudomonadati</taxon>
        <taxon>Pseudomonadota</taxon>
        <taxon>Gammaproteobacteria</taxon>
        <taxon>Pasteurellales</taxon>
        <taxon>Psittacicellaceae</taxon>
        <taxon>Psittacicella</taxon>
    </lineage>
</organism>
<dbReference type="Pfam" id="PF20693">
    <property type="entry name" value="YobI-ATPase"/>
    <property type="match status" value="1"/>
</dbReference>
<feature type="region of interest" description="Disordered" evidence="1">
    <location>
        <begin position="1"/>
        <end position="176"/>
    </location>
</feature>
<comment type="caution">
    <text evidence="3">The sequence shown here is derived from an EMBL/GenBank/DDBJ whole genome shotgun (WGS) entry which is preliminary data.</text>
</comment>
<protein>
    <recommendedName>
        <fullName evidence="2">YobI-like P-loop NTPase domain-containing protein</fullName>
    </recommendedName>
</protein>
<name>A0A3A1Y3S4_9GAMM</name>